<evidence type="ECO:0000313" key="1">
    <source>
        <dbReference type="EMBL" id="ANJ06892.1"/>
    </source>
</evidence>
<name>A0A191UW36_9ACTN</name>
<proteinExistence type="predicted"/>
<dbReference type="InterPro" id="IPR001387">
    <property type="entry name" value="Cro/C1-type_HTH"/>
</dbReference>
<dbReference type="Proteomes" id="UP000078468">
    <property type="component" value="Chromosome"/>
</dbReference>
<dbReference type="GeneID" id="91304765"/>
<dbReference type="GO" id="GO:0003677">
    <property type="term" value="F:DNA binding"/>
    <property type="evidence" value="ECO:0007669"/>
    <property type="project" value="InterPro"/>
</dbReference>
<dbReference type="CDD" id="cd00093">
    <property type="entry name" value="HTH_XRE"/>
    <property type="match status" value="1"/>
</dbReference>
<accession>A0A191UW36</accession>
<sequence length="243" mass="27290">MANERLRASISAKGETIQSVAQHVGVDPKSVERWITTDRTPHRGHRWKAANFLGVDEVYIWPSVQKQAETASTSELITYYPHRGAVPTALWSSLIEKAKDQVDVLVYAGLFLFDSHPDLPDQLAEKAKAGAQIRILLGDPDSEMVRQRGEEEGIGGDLAARARITRRYLEPAMTTPGVEVRLHDTILYNSIYRFDDDVLVNPHVLGAPAGQNPVLHFRYIPGARTFRHYMRSFDYAWERGGPA</sequence>
<dbReference type="Gene3D" id="1.10.260.40">
    <property type="entry name" value="lambda repressor-like DNA-binding domains"/>
    <property type="match status" value="1"/>
</dbReference>
<gene>
    <name evidence="1" type="ORF">Spa2297_07695</name>
</gene>
<dbReference type="InterPro" id="IPR010982">
    <property type="entry name" value="Lambda_DNA-bd_dom_sf"/>
</dbReference>
<organism evidence="1 2">
    <name type="scientific">Streptomyces parvulus</name>
    <dbReference type="NCBI Taxonomy" id="146923"/>
    <lineage>
        <taxon>Bacteria</taxon>
        <taxon>Bacillati</taxon>
        <taxon>Actinomycetota</taxon>
        <taxon>Actinomycetes</taxon>
        <taxon>Kitasatosporales</taxon>
        <taxon>Streptomycetaceae</taxon>
        <taxon>Streptomyces</taxon>
    </lineage>
</organism>
<dbReference type="SUPFAM" id="SSF47413">
    <property type="entry name" value="lambda repressor-like DNA-binding domains"/>
    <property type="match status" value="1"/>
</dbReference>
<dbReference type="RefSeq" id="WP_064727273.1">
    <property type="nucleotide sequence ID" value="NZ_BMRX01000018.1"/>
</dbReference>
<dbReference type="EMBL" id="CP015866">
    <property type="protein sequence ID" value="ANJ06892.1"/>
    <property type="molecule type" value="Genomic_DNA"/>
</dbReference>
<dbReference type="KEGG" id="spav:Spa2297_07695"/>
<dbReference type="SUPFAM" id="SSF56024">
    <property type="entry name" value="Phospholipase D/nuclease"/>
    <property type="match status" value="1"/>
</dbReference>
<dbReference type="AlphaFoldDB" id="A0A191UW36"/>
<protein>
    <submittedName>
        <fullName evidence="1">XRE family transcriptional regulator</fullName>
    </submittedName>
</protein>
<reference evidence="1 2" key="1">
    <citation type="submission" date="2016-05" db="EMBL/GenBank/DDBJ databases">
        <title>Non-Contiguous Finished Genome Sequence of Streptomyces parvulus 2297 Integrated Site-Specifically with Actinophage R4.</title>
        <authorList>
            <person name="Nishizawa T."/>
            <person name="Miura T."/>
            <person name="Harada C."/>
            <person name="Guo Y."/>
            <person name="Narisawa K."/>
            <person name="Ohta H."/>
            <person name="Takahashi H."/>
            <person name="Shirai M."/>
        </authorList>
    </citation>
    <scope>NUCLEOTIDE SEQUENCE [LARGE SCALE GENOMIC DNA]</scope>
    <source>
        <strain evidence="1 2">2297</strain>
    </source>
</reference>
<evidence type="ECO:0000313" key="2">
    <source>
        <dbReference type="Proteomes" id="UP000078468"/>
    </source>
</evidence>